<dbReference type="PROSITE" id="PS50097">
    <property type="entry name" value="BTB"/>
    <property type="match status" value="1"/>
</dbReference>
<accession>A0AAE9EK15</accession>
<dbReference type="InterPro" id="IPR000210">
    <property type="entry name" value="BTB/POZ_dom"/>
</dbReference>
<dbReference type="Proteomes" id="UP000829354">
    <property type="component" value="Chromosome III"/>
</dbReference>
<dbReference type="SUPFAM" id="SSF54695">
    <property type="entry name" value="POZ domain"/>
    <property type="match status" value="1"/>
</dbReference>
<dbReference type="Gene3D" id="3.30.710.10">
    <property type="entry name" value="Potassium Channel Kv1.1, Chain A"/>
    <property type="match status" value="1"/>
</dbReference>
<dbReference type="PANTHER" id="PTHR22744">
    <property type="entry name" value="HELIX LOOP HELIX PROTEIN 21-RELATED"/>
    <property type="match status" value="1"/>
</dbReference>
<evidence type="ECO:0000259" key="1">
    <source>
        <dbReference type="PROSITE" id="PS50097"/>
    </source>
</evidence>
<sequence length="393" mass="46991">MFFEPKFANFSRVIMAPNRPSAHEYPSDIVDLRDDFASQKTLTMTLNEENKVFRYWIYLKCIKWQIELRSNSFEMFAAYFKAPATWSAEVEFEIRTHITNSIRSEKFVGRFTGANHVHFRPLKLHEHMAREKLTEIKVEIIMNLTQTQNFGMIYNYFDMMPVEEDGLLKVEDQLIRVNKRYLGMMSPFFKALFYSEFNQEDQIHELNEKFREMICFLRCLYPHRQPVTKKSLDYLLQLADRYQCQPIVDACEMFMCAHYHEYQKKTEKCFSYVEKYKMQRLLRIVVEYVAVTQTTTQFRAQPYWRDLSEKTQLAVLEFMAKNQSRRTKELERRRGVNQHRANIDPIDDQGPPNGRLLGIADPVRNADPRPPNQHVNNHRYMPGHWGLRVIDFD</sequence>
<protein>
    <recommendedName>
        <fullName evidence="1">BTB domain-containing protein</fullName>
    </recommendedName>
</protein>
<organism evidence="2 3">
    <name type="scientific">Caenorhabditis briggsae</name>
    <dbReference type="NCBI Taxonomy" id="6238"/>
    <lineage>
        <taxon>Eukaryota</taxon>
        <taxon>Metazoa</taxon>
        <taxon>Ecdysozoa</taxon>
        <taxon>Nematoda</taxon>
        <taxon>Chromadorea</taxon>
        <taxon>Rhabditida</taxon>
        <taxon>Rhabditina</taxon>
        <taxon>Rhabditomorpha</taxon>
        <taxon>Rhabditoidea</taxon>
        <taxon>Rhabditidae</taxon>
        <taxon>Peloderinae</taxon>
        <taxon>Caenorhabditis</taxon>
    </lineage>
</organism>
<reference evidence="2 3" key="1">
    <citation type="submission" date="2022-04" db="EMBL/GenBank/DDBJ databases">
        <title>Chromosome-level reference genomes for two strains of Caenorhabditis briggsae: an improved platform for comparative genomics.</title>
        <authorList>
            <person name="Stevens L."/>
            <person name="Andersen E."/>
        </authorList>
    </citation>
    <scope>NUCLEOTIDE SEQUENCE [LARGE SCALE GENOMIC DNA]</scope>
    <source>
        <strain evidence="2">VX34</strain>
        <tissue evidence="2">Whole-organism</tissue>
    </source>
</reference>
<dbReference type="InterPro" id="IPR011333">
    <property type="entry name" value="SKP1/BTB/POZ_sf"/>
</dbReference>
<proteinExistence type="predicted"/>
<dbReference type="SMART" id="SM00225">
    <property type="entry name" value="BTB"/>
    <property type="match status" value="1"/>
</dbReference>
<feature type="domain" description="BTB" evidence="1">
    <location>
        <begin position="164"/>
        <end position="229"/>
    </location>
</feature>
<gene>
    <name evidence="2" type="ORF">L5515_005332</name>
</gene>
<dbReference type="PANTHER" id="PTHR22744:SF4">
    <property type="entry name" value="BTB DOMAIN-CONTAINING PROTEIN"/>
    <property type="match status" value="1"/>
</dbReference>
<dbReference type="AlphaFoldDB" id="A0AAE9EK15"/>
<name>A0AAE9EK15_CAEBR</name>
<dbReference type="EMBL" id="CP092622">
    <property type="protein sequence ID" value="UMM25568.1"/>
    <property type="molecule type" value="Genomic_DNA"/>
</dbReference>
<keyword evidence="3" id="KW-1185">Reference proteome</keyword>
<evidence type="ECO:0000313" key="2">
    <source>
        <dbReference type="EMBL" id="UMM25568.1"/>
    </source>
</evidence>
<dbReference type="Pfam" id="PF00651">
    <property type="entry name" value="BTB"/>
    <property type="match status" value="1"/>
</dbReference>
<evidence type="ECO:0000313" key="3">
    <source>
        <dbReference type="Proteomes" id="UP000829354"/>
    </source>
</evidence>